<feature type="compositionally biased region" description="Basic and acidic residues" evidence="1">
    <location>
        <begin position="145"/>
        <end position="167"/>
    </location>
</feature>
<name>A0A0N9WV58_PSEFL</name>
<dbReference type="Gene3D" id="2.80.10.50">
    <property type="match status" value="3"/>
</dbReference>
<dbReference type="OrthoDB" id="6992437at2"/>
<evidence type="ECO:0000256" key="1">
    <source>
        <dbReference type="SAM" id="MobiDB-lite"/>
    </source>
</evidence>
<feature type="region of interest" description="Disordered" evidence="1">
    <location>
        <begin position="144"/>
        <end position="179"/>
    </location>
</feature>
<dbReference type="NCBIfam" id="TIGR02608">
    <property type="entry name" value="delta_60_rpt"/>
    <property type="match status" value="4"/>
</dbReference>
<organism evidence="2 3">
    <name type="scientific">Pseudomonas fluorescens</name>
    <dbReference type="NCBI Taxonomy" id="294"/>
    <lineage>
        <taxon>Bacteria</taxon>
        <taxon>Pseudomonadati</taxon>
        <taxon>Pseudomonadota</taxon>
        <taxon>Gammaproteobacteria</taxon>
        <taxon>Pseudomonadales</taxon>
        <taxon>Pseudomonadaceae</taxon>
        <taxon>Pseudomonas</taxon>
    </lineage>
</organism>
<dbReference type="RefSeq" id="WP_060740035.1">
    <property type="nucleotide sequence ID" value="NZ_CP012831.1"/>
</dbReference>
<gene>
    <name evidence="2" type="ORF">AO356_12365</name>
</gene>
<proteinExistence type="predicted"/>
<dbReference type="Proteomes" id="UP000059425">
    <property type="component" value="Chromosome"/>
</dbReference>
<reference evidence="2 3" key="2">
    <citation type="journal article" date="2018" name="Nature">
        <title>Mutant phenotypes for thousands of bacterial genes of unknown function.</title>
        <authorList>
            <person name="Price M.N."/>
            <person name="Wetmore K.M."/>
            <person name="Waters R.J."/>
            <person name="Callaghan M."/>
            <person name="Ray J."/>
            <person name="Liu H."/>
            <person name="Kuehl J.V."/>
            <person name="Melnyk R.A."/>
            <person name="Lamson J.S."/>
            <person name="Suh Y."/>
            <person name="Carlson H.K."/>
            <person name="Esquivel Z."/>
            <person name="Sadeeshkumar H."/>
            <person name="Chakraborty R."/>
            <person name="Zane G.M."/>
            <person name="Rubin B.E."/>
            <person name="Wall J.D."/>
            <person name="Visel A."/>
            <person name="Bristow J."/>
            <person name="Blow M.J."/>
            <person name="Arkin A.P."/>
            <person name="Deutschbauer A.M."/>
        </authorList>
    </citation>
    <scope>NUCLEOTIDE SEQUENCE [LARGE SCALE GENOMIC DNA]</scope>
    <source>
        <strain evidence="2 3">FW300-N2C3</strain>
    </source>
</reference>
<evidence type="ECO:0000313" key="3">
    <source>
        <dbReference type="Proteomes" id="UP000059425"/>
    </source>
</evidence>
<dbReference type="SUPFAM" id="SSF82171">
    <property type="entry name" value="DPP6 N-terminal domain-like"/>
    <property type="match status" value="1"/>
</dbReference>
<reference evidence="3" key="1">
    <citation type="submission" date="2015-09" db="EMBL/GenBank/DDBJ databases">
        <title>Whole genome sequence of Pseudomonas fluorescens FW300-N2C3.</title>
        <authorList>
            <person name="Ray J."/>
            <person name="Melnyk R."/>
            <person name="Deutschbauer A."/>
        </authorList>
    </citation>
    <scope>NUCLEOTIDE SEQUENCE [LARGE SCALE GENOMIC DNA]</scope>
    <source>
        <strain evidence="3">FW300-N2C3</strain>
    </source>
</reference>
<evidence type="ECO:0000313" key="2">
    <source>
        <dbReference type="EMBL" id="ALI07576.1"/>
    </source>
</evidence>
<dbReference type="Pfam" id="PF17164">
    <property type="entry name" value="DUF5122"/>
    <property type="match status" value="4"/>
</dbReference>
<protein>
    <recommendedName>
        <fullName evidence="4">Delta-60 repeat domain-containing protein</fullName>
    </recommendedName>
</protein>
<evidence type="ECO:0008006" key="4">
    <source>
        <dbReference type="Google" id="ProtNLM"/>
    </source>
</evidence>
<sequence>MAQAPSAVQAGTLDPTFAEEGVLTLPTPDLTGYRTLAILPLAENKLLITVLLPGDPAPIRLAKVNEDGSLDMAFGGAGTGLVEFSIKNTDLEVYQLSGLDDGGWLVIGQFSSFEQSGAYVVRFLEDGRLNTLFGEDGVRLLPYRSEPRAEDREDGPATFSRRDREPSAGDARSSGNQGVSAVVQSDGKIVLPSWVEFGTSPGQWAVLRLNPDGSTDDTFNGSGFVVIELPGIPRTPTSIRSVVLQADGQVLVCGEYSSQDTPDSNGIYVIRLDVTGRLDTSFNGGVGVVTVANPTFMNANAMALRERDDAIVVVGDVWRDQYRHGLMFVLSRDGFFDFAFNSGQPLFSKWVDQGHDWYRCAWQADGSILVGGSTGRGVVEEGVSALTARFRSDGSPDLTFNDVGFVLFDEEGQYETVEDMALMPDGRIVVGGFARLPGPVWSRIVGSWIIRYLA</sequence>
<dbReference type="EMBL" id="CP012831">
    <property type="protein sequence ID" value="ALI07576.1"/>
    <property type="molecule type" value="Genomic_DNA"/>
</dbReference>
<dbReference type="InterPro" id="IPR013431">
    <property type="entry name" value="Delta_60_rpt"/>
</dbReference>
<accession>A0A0N9WV58</accession>
<dbReference type="AlphaFoldDB" id="A0A0N9WV58"/>